<gene>
    <name evidence="2" type="ORF">NYPRO_LOCUS1804</name>
</gene>
<feature type="region of interest" description="Disordered" evidence="1">
    <location>
        <begin position="290"/>
        <end position="311"/>
    </location>
</feature>
<dbReference type="GO" id="GO:0016020">
    <property type="term" value="C:membrane"/>
    <property type="evidence" value="ECO:0007669"/>
    <property type="project" value="TreeGrafter"/>
</dbReference>
<dbReference type="Proteomes" id="UP000645828">
    <property type="component" value="Unassembled WGS sequence"/>
</dbReference>
<dbReference type="GO" id="GO:0030276">
    <property type="term" value="F:clathrin binding"/>
    <property type="evidence" value="ECO:0007669"/>
    <property type="project" value="TreeGrafter"/>
</dbReference>
<dbReference type="GO" id="GO:0007165">
    <property type="term" value="P:signal transduction"/>
    <property type="evidence" value="ECO:0007669"/>
    <property type="project" value="TreeGrafter"/>
</dbReference>
<evidence type="ECO:0000313" key="2">
    <source>
        <dbReference type="EMBL" id="CAD7669010.1"/>
    </source>
</evidence>
<accession>A0A811XU91</accession>
<dbReference type="InterPro" id="IPR038425">
    <property type="entry name" value="GAT_sf"/>
</dbReference>
<dbReference type="PANTHER" id="PTHR13856:SF28">
    <property type="entry name" value="TOM1-LIKE PROTEIN 1"/>
    <property type="match status" value="1"/>
</dbReference>
<name>A0A811XU91_NYCPR</name>
<keyword evidence="3" id="KW-1185">Reference proteome</keyword>
<dbReference type="SUPFAM" id="SSF89009">
    <property type="entry name" value="GAT-like domain"/>
    <property type="match status" value="1"/>
</dbReference>
<dbReference type="AlphaFoldDB" id="A0A811XU91"/>
<proteinExistence type="predicted"/>
<dbReference type="GO" id="GO:0005768">
    <property type="term" value="C:endosome"/>
    <property type="evidence" value="ECO:0007669"/>
    <property type="project" value="TreeGrafter"/>
</dbReference>
<evidence type="ECO:0000256" key="1">
    <source>
        <dbReference type="SAM" id="MobiDB-lite"/>
    </source>
</evidence>
<reference evidence="2" key="1">
    <citation type="submission" date="2020-12" db="EMBL/GenBank/DDBJ databases">
        <authorList>
            <consortium name="Molecular Ecology Group"/>
        </authorList>
    </citation>
    <scope>NUCLEOTIDE SEQUENCE</scope>
    <source>
        <strain evidence="2">TBG_1078</strain>
    </source>
</reference>
<evidence type="ECO:0000313" key="3">
    <source>
        <dbReference type="Proteomes" id="UP000645828"/>
    </source>
</evidence>
<organism evidence="2 3">
    <name type="scientific">Nyctereutes procyonoides</name>
    <name type="common">Raccoon dog</name>
    <name type="synonym">Canis procyonoides</name>
    <dbReference type="NCBI Taxonomy" id="34880"/>
    <lineage>
        <taxon>Eukaryota</taxon>
        <taxon>Metazoa</taxon>
        <taxon>Chordata</taxon>
        <taxon>Craniata</taxon>
        <taxon>Vertebrata</taxon>
        <taxon>Euteleostomi</taxon>
        <taxon>Mammalia</taxon>
        <taxon>Eutheria</taxon>
        <taxon>Laurasiatheria</taxon>
        <taxon>Carnivora</taxon>
        <taxon>Caniformia</taxon>
        <taxon>Canidae</taxon>
        <taxon>Nyctereutes</taxon>
    </lineage>
</organism>
<sequence>MHSMEAMSKRSSQATRLWHHGAIYASIQTEDGGQFMCDINSTAHHGISKNHNHKELQLTGHLLTCPSKEFIKDNLVELLDPRYILLLDIQDRILRGTDVRAVRDMYPDLLKEGVQFPPSDAEAESARQTGQLHSELDVVTMNMTVLSARLRQTHCLPGSENHEDTELLRKPYMMGQESQNRIVDLLTVVENADVTVELIQWIKCPWIRKHQRILEQNKNQREDAHATSGTHPVISLTPAITNNLKPSLPPQVGLLALVNTETPPFPQRASQSLTWRPTYETASLQAIPATPSSRRLSSLPNNHSATAKNDLQPPKYYGVMGFDSLAPAVTTEAMYEKGKKKPDVYHHKRALSRSDH</sequence>
<feature type="compositionally biased region" description="Polar residues" evidence="1">
    <location>
        <begin position="290"/>
        <end position="309"/>
    </location>
</feature>
<protein>
    <submittedName>
        <fullName evidence="2">(raccoon dog) hypothetical protein</fullName>
    </submittedName>
</protein>
<dbReference type="Gene3D" id="1.20.58.160">
    <property type="match status" value="1"/>
</dbReference>
<dbReference type="PANTHER" id="PTHR13856">
    <property type="entry name" value="VHS DOMAIN CONTAINING PROTEIN FAMILY"/>
    <property type="match status" value="1"/>
</dbReference>
<comment type="caution">
    <text evidence="2">The sequence shown here is derived from an EMBL/GenBank/DDBJ whole genome shotgun (WGS) entry which is preliminary data.</text>
</comment>
<dbReference type="EMBL" id="CAJHUB010000650">
    <property type="protein sequence ID" value="CAD7669010.1"/>
    <property type="molecule type" value="Genomic_DNA"/>
</dbReference>